<reference evidence="4" key="1">
    <citation type="submission" date="2023-03" db="EMBL/GenBank/DDBJ databases">
        <title>Massive genome expansion in bonnet fungi (Mycena s.s.) driven by repeated elements and novel gene families across ecological guilds.</title>
        <authorList>
            <consortium name="Lawrence Berkeley National Laboratory"/>
            <person name="Harder C.B."/>
            <person name="Miyauchi S."/>
            <person name="Viragh M."/>
            <person name="Kuo A."/>
            <person name="Thoen E."/>
            <person name="Andreopoulos B."/>
            <person name="Lu D."/>
            <person name="Skrede I."/>
            <person name="Drula E."/>
            <person name="Henrissat B."/>
            <person name="Morin E."/>
            <person name="Kohler A."/>
            <person name="Barry K."/>
            <person name="LaButti K."/>
            <person name="Morin E."/>
            <person name="Salamov A."/>
            <person name="Lipzen A."/>
            <person name="Mereny Z."/>
            <person name="Hegedus B."/>
            <person name="Baldrian P."/>
            <person name="Stursova M."/>
            <person name="Weitz H."/>
            <person name="Taylor A."/>
            <person name="Grigoriev I.V."/>
            <person name="Nagy L.G."/>
            <person name="Martin F."/>
            <person name="Kauserud H."/>
        </authorList>
    </citation>
    <scope>NUCLEOTIDE SEQUENCE</scope>
    <source>
        <strain evidence="4">CBHHK067</strain>
    </source>
</reference>
<comment type="caution">
    <text evidence="4">The sequence shown here is derived from an EMBL/GenBank/DDBJ whole genome shotgun (WGS) entry which is preliminary data.</text>
</comment>
<feature type="region of interest" description="Disordered" evidence="1">
    <location>
        <begin position="52"/>
        <end position="140"/>
    </location>
</feature>
<evidence type="ECO:0008006" key="6">
    <source>
        <dbReference type="Google" id="ProtNLM"/>
    </source>
</evidence>
<feature type="signal peptide" evidence="3">
    <location>
        <begin position="1"/>
        <end position="24"/>
    </location>
</feature>
<evidence type="ECO:0000313" key="4">
    <source>
        <dbReference type="EMBL" id="KAJ7664314.1"/>
    </source>
</evidence>
<keyword evidence="2" id="KW-0812">Transmembrane</keyword>
<feature type="region of interest" description="Disordered" evidence="1">
    <location>
        <begin position="175"/>
        <end position="194"/>
    </location>
</feature>
<accession>A0AAD7CUP4</accession>
<keyword evidence="3" id="KW-0732">Signal</keyword>
<evidence type="ECO:0000256" key="1">
    <source>
        <dbReference type="SAM" id="MobiDB-lite"/>
    </source>
</evidence>
<evidence type="ECO:0000256" key="3">
    <source>
        <dbReference type="SAM" id="SignalP"/>
    </source>
</evidence>
<feature type="transmembrane region" description="Helical" evidence="2">
    <location>
        <begin position="733"/>
        <end position="753"/>
    </location>
</feature>
<dbReference type="AlphaFoldDB" id="A0AAD7CUP4"/>
<feature type="compositionally biased region" description="Low complexity" evidence="1">
    <location>
        <begin position="294"/>
        <end position="305"/>
    </location>
</feature>
<proteinExistence type="predicted"/>
<evidence type="ECO:0000313" key="5">
    <source>
        <dbReference type="Proteomes" id="UP001221757"/>
    </source>
</evidence>
<keyword evidence="5" id="KW-1185">Reference proteome</keyword>
<keyword evidence="2" id="KW-1133">Transmembrane helix</keyword>
<feature type="compositionally biased region" description="Basic and acidic residues" evidence="1">
    <location>
        <begin position="60"/>
        <end position="80"/>
    </location>
</feature>
<protein>
    <recommendedName>
        <fullName evidence="6">WW domain-containing protein</fullName>
    </recommendedName>
</protein>
<dbReference type="EMBL" id="JARKIE010000223">
    <property type="protein sequence ID" value="KAJ7664314.1"/>
    <property type="molecule type" value="Genomic_DNA"/>
</dbReference>
<feature type="compositionally biased region" description="Polar residues" evidence="1">
    <location>
        <begin position="83"/>
        <end position="104"/>
    </location>
</feature>
<evidence type="ECO:0000256" key="2">
    <source>
        <dbReference type="SAM" id="Phobius"/>
    </source>
</evidence>
<feature type="chain" id="PRO_5042118417" description="WW domain-containing protein" evidence="3">
    <location>
        <begin position="25"/>
        <end position="906"/>
    </location>
</feature>
<organism evidence="4 5">
    <name type="scientific">Mycena rosella</name>
    <name type="common">Pink bonnet</name>
    <name type="synonym">Agaricus rosellus</name>
    <dbReference type="NCBI Taxonomy" id="1033263"/>
    <lineage>
        <taxon>Eukaryota</taxon>
        <taxon>Fungi</taxon>
        <taxon>Dikarya</taxon>
        <taxon>Basidiomycota</taxon>
        <taxon>Agaricomycotina</taxon>
        <taxon>Agaricomycetes</taxon>
        <taxon>Agaricomycetidae</taxon>
        <taxon>Agaricales</taxon>
        <taxon>Marasmiineae</taxon>
        <taxon>Mycenaceae</taxon>
        <taxon>Mycena</taxon>
    </lineage>
</organism>
<feature type="compositionally biased region" description="Acidic residues" evidence="1">
    <location>
        <begin position="208"/>
        <end position="224"/>
    </location>
</feature>
<feature type="transmembrane region" description="Helical" evidence="2">
    <location>
        <begin position="785"/>
        <end position="809"/>
    </location>
</feature>
<feature type="region of interest" description="Disordered" evidence="1">
    <location>
        <begin position="200"/>
        <end position="307"/>
    </location>
</feature>
<feature type="compositionally biased region" description="Polar residues" evidence="1">
    <location>
        <begin position="239"/>
        <end position="260"/>
    </location>
</feature>
<feature type="compositionally biased region" description="Polar residues" evidence="1">
    <location>
        <begin position="279"/>
        <end position="293"/>
    </location>
</feature>
<keyword evidence="2" id="KW-0472">Membrane</keyword>
<dbReference type="Proteomes" id="UP001221757">
    <property type="component" value="Unassembled WGS sequence"/>
</dbReference>
<sequence length="906" mass="101020">MSIIQWLLAVLRKLHLGALGSTLAQLSSRALFTLLSAVSRVIIHSTTNANRSQITPRASDNSHGETSSDDRARVDRETHHASRTMSSNLTPTSLSHSSQDSITQEAYPPRSSPTEPTPATRPVLTPERSTDLGPGDCSPSTDFSVVETHRLSTSGLSSGVSGDGVRLTSLLSEGHPRVFPETPDNVDQPLTGLDNYVPHDYHFRSDSESDSGLDSDDAEAESVDFDPSLMVNPPIIPQSDDSFTRQSHLDSDLSTLNTYPPSARRASRSSQDIAMHVINQESSSLPSLSVQDLPTTWPTEQPPTTLSVQHLPVLPPPPNLGTGCPLPSSNAKVVHFDLPGPAPSRPHDPSQPSSGKFNALAASLPVTLSEEHPRMLPGIPDSVDRYDRKIAVPNEPTQFTIPPLSISYLPNTPPSGWTVCLHPEGAQYFFNKEKRVFTDTNLFNNGSLMFIEINMDKIYDFLRAHGVHLAADVDLVLNEYLYSDKSKGCAYYFINHQDRCVFWMDEAQSELFSVTQELNGITSSSHIKHELEAQYWRHCELFPRSLEVTHEIVGELREIALHSLGDLITASETSTVSWKLDELDRMINLIDCMSKNVGKPASDRFGGSSCLVGRLMCLFVRGRVYNFHGEPGARLNVDQSVYGTIRKRTFLITLLSPLLFYAPDFHLVSLHKIYTDKLIRHRGWAEFVTRLNDEWKEFTLSATVMLNANVAFLSIQSVDQGGFSLPDRTPAQISSYLSTLMSIGSVIIGLLLLKQNRNPDRVTAEDASQFIFRQTHPTLGLEPLAVLYAVPYSMLMWSMVSFLAAFSFMCFENSSLVTRTLVGVLWAAVAVLILWCIINAWERTYYWGWLWRLFYRCKETGPAEDRGDVVEEEANTVESRSRTRWWTSIARLCRRSYDSEQTVPSV</sequence>
<feature type="transmembrane region" description="Helical" evidence="2">
    <location>
        <begin position="821"/>
        <end position="841"/>
    </location>
</feature>
<name>A0AAD7CUP4_MYCRO</name>
<gene>
    <name evidence="4" type="ORF">B0H17DRAFT_301858</name>
</gene>